<reference evidence="1" key="1">
    <citation type="submission" date="2023-06" db="EMBL/GenBank/DDBJ databases">
        <authorList>
            <consortium name="Lawrence Berkeley National Laboratory"/>
            <person name="Ahrendt S."/>
            <person name="Sahu N."/>
            <person name="Indic B."/>
            <person name="Wong-Bajracharya J."/>
            <person name="Merenyi Z."/>
            <person name="Ke H.-M."/>
            <person name="Monk M."/>
            <person name="Kocsube S."/>
            <person name="Drula E."/>
            <person name="Lipzen A."/>
            <person name="Balint B."/>
            <person name="Henrissat B."/>
            <person name="Andreopoulos B."/>
            <person name="Martin F.M."/>
            <person name="Harder C.B."/>
            <person name="Rigling D."/>
            <person name="Ford K.L."/>
            <person name="Foster G.D."/>
            <person name="Pangilinan J."/>
            <person name="Papanicolaou A."/>
            <person name="Barry K."/>
            <person name="LaButti K."/>
            <person name="Viragh M."/>
            <person name="Koriabine M."/>
            <person name="Yan M."/>
            <person name="Riley R."/>
            <person name="Champramary S."/>
            <person name="Plett K.L."/>
            <person name="Tsai I.J."/>
            <person name="Slot J."/>
            <person name="Sipos G."/>
            <person name="Plett J."/>
            <person name="Nagy L.G."/>
            <person name="Grigoriev I.V."/>
        </authorList>
    </citation>
    <scope>NUCLEOTIDE SEQUENCE</scope>
    <source>
        <strain evidence="1">CCBAS 213</strain>
    </source>
</reference>
<gene>
    <name evidence="1" type="ORF">EV420DRAFT_1055148</name>
</gene>
<accession>A0AA39TN06</accession>
<protein>
    <recommendedName>
        <fullName evidence="3">F-box domain-containing protein</fullName>
    </recommendedName>
</protein>
<sequence>MAPPVELIALILTDTWANLPASTEEHIKTFINCSLVSKQWATIMKEVNSMHSLIPFSYNGGQLYTIKSLSSTSNPMLCRTLTFRVNYVTTPQRLVLTGCEPSIVVNQGIESFLRKLFCGP</sequence>
<dbReference type="RefSeq" id="XP_060335758.1">
    <property type="nucleotide sequence ID" value="XM_060465552.1"/>
</dbReference>
<organism evidence="1 2">
    <name type="scientific">Armillaria tabescens</name>
    <name type="common">Ringless honey mushroom</name>
    <name type="synonym">Agaricus tabescens</name>
    <dbReference type="NCBI Taxonomy" id="1929756"/>
    <lineage>
        <taxon>Eukaryota</taxon>
        <taxon>Fungi</taxon>
        <taxon>Dikarya</taxon>
        <taxon>Basidiomycota</taxon>
        <taxon>Agaricomycotina</taxon>
        <taxon>Agaricomycetes</taxon>
        <taxon>Agaricomycetidae</taxon>
        <taxon>Agaricales</taxon>
        <taxon>Marasmiineae</taxon>
        <taxon>Physalacriaceae</taxon>
        <taxon>Desarmillaria</taxon>
    </lineage>
</organism>
<evidence type="ECO:0008006" key="3">
    <source>
        <dbReference type="Google" id="ProtNLM"/>
    </source>
</evidence>
<dbReference type="AlphaFoldDB" id="A0AA39TN06"/>
<comment type="caution">
    <text evidence="1">The sequence shown here is derived from an EMBL/GenBank/DDBJ whole genome shotgun (WGS) entry which is preliminary data.</text>
</comment>
<proteinExistence type="predicted"/>
<name>A0AA39TN06_ARMTA</name>
<evidence type="ECO:0000313" key="2">
    <source>
        <dbReference type="Proteomes" id="UP001175211"/>
    </source>
</evidence>
<evidence type="ECO:0000313" key="1">
    <source>
        <dbReference type="EMBL" id="KAK0464637.1"/>
    </source>
</evidence>
<dbReference type="GeneID" id="85349100"/>
<keyword evidence="2" id="KW-1185">Reference proteome</keyword>
<dbReference type="EMBL" id="JAUEPS010000006">
    <property type="protein sequence ID" value="KAK0464637.1"/>
    <property type="molecule type" value="Genomic_DNA"/>
</dbReference>
<dbReference type="Proteomes" id="UP001175211">
    <property type="component" value="Unassembled WGS sequence"/>
</dbReference>